<feature type="modified residue" description="Glycine radical" evidence="3">
    <location>
        <position position="597"/>
    </location>
</feature>
<dbReference type="EC" id="2.3.1.54" evidence="6"/>
<evidence type="ECO:0000256" key="3">
    <source>
        <dbReference type="PROSITE-ProRule" id="PRU00493"/>
    </source>
</evidence>
<dbReference type="PROSITE" id="PS51149">
    <property type="entry name" value="GLY_RADICAL_2"/>
    <property type="match status" value="1"/>
</dbReference>
<sequence>MYNTIDSLANIFEKIQIEVAEQDDFVYFIDKEHIWTESGGNIYGNLSPDYETFLHGGLNELRICDPKTRFEIHRNRIVEIILRYAGRIEAQLREMETTTAVLRAKWFSRFADYPAESFEEALQRILFVNQLMWQTNHRLVGLGHWDALLGGFYEKGLQNRTLTLEDAFSLLCSALRILHIDYKFKSNLVLGDTGQIIVVGASNQNGDYVGTGLTDLIISAVKELAQPDPKVLLRVNKKMPDDLWETALDCMASGCGSPLLSNDDVIIPHLVSFGVTPEDACSYITSACWEPLIAGKDSSLNNVTSLNFMKGLNNVFQRDNLQKINSYEELKARYRLFLAHNITAVKRVVSQQRFQYDPVLSLFMKGCSESGKDVAHGGAVYHDIGITTVGLSNVVNALLNLKEHVFERHTYTLEEVQSILNDNFENHEPLRKQLSSREIAYGVDDSEVIDLTNELIRFVSEQTSDFRTYLGGRLKFGLSAPAYIDAARDFPASFDGRKMDEPFAVHISNEKISAYTTIINFVAALDLGGNRFNGNVIDLMATPNFIHDNKEKLIALLRIATDIGFFQMQMNVFNSKTLIEAKKRPSDFPNLIVRVWGFSAYMIDLPEEYKDVLIMRALENERSGRV</sequence>
<dbReference type="GO" id="GO:0005829">
    <property type="term" value="C:cytosol"/>
    <property type="evidence" value="ECO:0007669"/>
    <property type="project" value="TreeGrafter"/>
</dbReference>
<gene>
    <name evidence="6" type="ordered locus">DSY3016</name>
</gene>
<dbReference type="PANTHER" id="PTHR43641:SF2">
    <property type="entry name" value="DEHYDRATASE YBIW-RELATED"/>
    <property type="match status" value="1"/>
</dbReference>
<dbReference type="InterPro" id="IPR051215">
    <property type="entry name" value="GRE"/>
</dbReference>
<keyword evidence="1 3" id="KW-0556">Organic radical</keyword>
<dbReference type="Pfam" id="PF01228">
    <property type="entry name" value="Gly_radical"/>
    <property type="match status" value="1"/>
</dbReference>
<proteinExistence type="predicted"/>
<evidence type="ECO:0000256" key="1">
    <source>
        <dbReference type="ARBA" id="ARBA00022818"/>
    </source>
</evidence>
<dbReference type="Gene3D" id="3.20.70.20">
    <property type="match status" value="1"/>
</dbReference>
<dbReference type="EMBL" id="AP008230">
    <property type="protein sequence ID" value="BAE84805.1"/>
    <property type="molecule type" value="Genomic_DNA"/>
</dbReference>
<dbReference type="HOGENOM" id="CLU_009096_2_0_9"/>
<dbReference type="PANTHER" id="PTHR43641">
    <property type="entry name" value="FORMATE ACETYLTRANSFERASE 3-RELATED"/>
    <property type="match status" value="1"/>
</dbReference>
<keyword evidence="2 6" id="KW-0456">Lyase</keyword>
<dbReference type="InterPro" id="IPR004184">
    <property type="entry name" value="PFL_dom"/>
</dbReference>
<organism evidence="6 7">
    <name type="scientific">Desulfitobacterium hafniense (strain Y51)</name>
    <dbReference type="NCBI Taxonomy" id="138119"/>
    <lineage>
        <taxon>Bacteria</taxon>
        <taxon>Bacillati</taxon>
        <taxon>Bacillota</taxon>
        <taxon>Clostridia</taxon>
        <taxon>Eubacteriales</taxon>
        <taxon>Desulfitobacteriaceae</taxon>
        <taxon>Desulfitobacterium</taxon>
    </lineage>
</organism>
<keyword evidence="7" id="KW-1185">Reference proteome</keyword>
<evidence type="ECO:0000313" key="6">
    <source>
        <dbReference type="EMBL" id="BAE84805.1"/>
    </source>
</evidence>
<dbReference type="STRING" id="138119.DSY3016"/>
<dbReference type="InterPro" id="IPR001150">
    <property type="entry name" value="Gly_radical"/>
</dbReference>
<keyword evidence="6" id="KW-0670">Pyruvate</keyword>
<dbReference type="Proteomes" id="UP000001946">
    <property type="component" value="Chromosome"/>
</dbReference>
<dbReference type="KEGG" id="dsy:DSY3016"/>
<name>Q24T37_DESHY</name>
<feature type="domain" description="PFL" evidence="5">
    <location>
        <begin position="1"/>
        <end position="498"/>
    </location>
</feature>
<dbReference type="AlphaFoldDB" id="Q24T37"/>
<dbReference type="eggNOG" id="COG1882">
    <property type="taxonomic scope" value="Bacteria"/>
</dbReference>
<dbReference type="Pfam" id="PF02901">
    <property type="entry name" value="PFL-like"/>
    <property type="match status" value="1"/>
</dbReference>
<evidence type="ECO:0000313" key="7">
    <source>
        <dbReference type="Proteomes" id="UP000001946"/>
    </source>
</evidence>
<dbReference type="PROSITE" id="PS51554">
    <property type="entry name" value="PFL"/>
    <property type="match status" value="1"/>
</dbReference>
<dbReference type="GO" id="GO:0008861">
    <property type="term" value="F:formate C-acetyltransferase activity"/>
    <property type="evidence" value="ECO:0007669"/>
    <property type="project" value="UniProtKB-EC"/>
</dbReference>
<keyword evidence="6" id="KW-0012">Acyltransferase</keyword>
<dbReference type="SUPFAM" id="SSF51998">
    <property type="entry name" value="PFL-like glycyl radical enzymes"/>
    <property type="match status" value="1"/>
</dbReference>
<feature type="domain" description="Glycine radical" evidence="4">
    <location>
        <begin position="502"/>
        <end position="622"/>
    </location>
</feature>
<evidence type="ECO:0000259" key="5">
    <source>
        <dbReference type="PROSITE" id="PS51554"/>
    </source>
</evidence>
<accession>Q24T37</accession>
<evidence type="ECO:0000256" key="2">
    <source>
        <dbReference type="ARBA" id="ARBA00023239"/>
    </source>
</evidence>
<reference evidence="6 7" key="1">
    <citation type="journal article" date="2006" name="J. Bacteriol.">
        <title>Complete genome sequence of the dehalorespiring bacterium Desulfitobacterium hafniense Y51 and comparison with Dehalococcoides ethenogenes 195.</title>
        <authorList>
            <person name="Nonaka H."/>
            <person name="Keresztes G."/>
            <person name="Shinoda Y."/>
            <person name="Ikenaga Y."/>
            <person name="Abe M."/>
            <person name="Naito K."/>
            <person name="Inatomi K."/>
            <person name="Furukawa K."/>
            <person name="Inui M."/>
            <person name="Yukawa H."/>
        </authorList>
    </citation>
    <scope>NUCLEOTIDE SEQUENCE [LARGE SCALE GENOMIC DNA]</scope>
    <source>
        <strain evidence="6 7">Y51</strain>
    </source>
</reference>
<protein>
    <submittedName>
        <fullName evidence="6">Putative pyruvate-formate lyase</fullName>
        <ecNumber evidence="6">2.3.1.54</ecNumber>
    </submittedName>
</protein>
<dbReference type="GO" id="GO:0016829">
    <property type="term" value="F:lyase activity"/>
    <property type="evidence" value="ECO:0007669"/>
    <property type="project" value="UniProtKB-KW"/>
</dbReference>
<evidence type="ECO:0000259" key="4">
    <source>
        <dbReference type="PROSITE" id="PS51149"/>
    </source>
</evidence>
<keyword evidence="6" id="KW-0808">Transferase</keyword>